<proteinExistence type="predicted"/>
<protein>
    <submittedName>
        <fullName evidence="1">Uncharacterized protein</fullName>
    </submittedName>
</protein>
<evidence type="ECO:0000313" key="1">
    <source>
        <dbReference type="EMBL" id="AEM37911.1"/>
    </source>
</evidence>
<dbReference type="InParanoid" id="G0EDZ5"/>
<dbReference type="Proteomes" id="UP000001037">
    <property type="component" value="Chromosome"/>
</dbReference>
<name>G0EDZ5_PYRF1</name>
<gene>
    <name evidence="1" type="ordered locus">Pyrfu_0039</name>
</gene>
<dbReference type="AlphaFoldDB" id="G0EDZ5"/>
<dbReference type="STRING" id="694429.Pyrfu_0039"/>
<organism evidence="1 2">
    <name type="scientific">Pyrolobus fumarii (strain DSM 11204 / 1A)</name>
    <dbReference type="NCBI Taxonomy" id="694429"/>
    <lineage>
        <taxon>Archaea</taxon>
        <taxon>Thermoproteota</taxon>
        <taxon>Thermoprotei</taxon>
        <taxon>Desulfurococcales</taxon>
        <taxon>Pyrodictiaceae</taxon>
        <taxon>Pyrolobus</taxon>
    </lineage>
</organism>
<dbReference type="HOGENOM" id="CLU_2565896_0_0_2"/>
<reference evidence="1 2" key="1">
    <citation type="journal article" date="2011" name="Stand. Genomic Sci.">
        <title>Complete genome sequence of the hyperthermophilic chemolithoautotroph Pyrolobus fumarii type strain (1A).</title>
        <authorList>
            <person name="Anderson I."/>
            <person name="Goker M."/>
            <person name="Nolan M."/>
            <person name="Lucas S."/>
            <person name="Hammon N."/>
            <person name="Deshpande S."/>
            <person name="Cheng J.F."/>
            <person name="Tapia R."/>
            <person name="Han C."/>
            <person name="Goodwin L."/>
            <person name="Pitluck S."/>
            <person name="Huntemann M."/>
            <person name="Liolios K."/>
            <person name="Ivanova N."/>
            <person name="Pagani I."/>
            <person name="Mavromatis K."/>
            <person name="Ovchinikova G."/>
            <person name="Pati A."/>
            <person name="Chen A."/>
            <person name="Palaniappan K."/>
            <person name="Land M."/>
            <person name="Hauser L."/>
            <person name="Brambilla E.M."/>
            <person name="Huber H."/>
            <person name="Yasawong M."/>
            <person name="Rohde M."/>
            <person name="Spring S."/>
            <person name="Abt B."/>
            <person name="Sikorski J."/>
            <person name="Wirth R."/>
            <person name="Detter J.C."/>
            <person name="Woyke T."/>
            <person name="Bristow J."/>
            <person name="Eisen J.A."/>
            <person name="Markowitz V."/>
            <person name="Hugenholtz P."/>
            <person name="Kyrpides N.C."/>
            <person name="Klenk H.P."/>
            <person name="Lapidus A."/>
        </authorList>
    </citation>
    <scope>NUCLEOTIDE SEQUENCE [LARGE SCALE GENOMIC DNA]</scope>
    <source>
        <strain evidence="2">DSM 11204 / 1A</strain>
    </source>
</reference>
<dbReference type="EMBL" id="CP002838">
    <property type="protein sequence ID" value="AEM37911.1"/>
    <property type="molecule type" value="Genomic_DNA"/>
</dbReference>
<accession>G0EDZ5</accession>
<keyword evidence="2" id="KW-1185">Reference proteome</keyword>
<sequence length="85" mass="9924">MAVSDYLKQLRDILKEKLQRDDISIIVIGSTMKISKSGQTIMTLQDKGQIVELNFQGKKYTYDKWYTKPPHLAQTILNVFQYQNL</sequence>
<evidence type="ECO:0000313" key="2">
    <source>
        <dbReference type="Proteomes" id="UP000001037"/>
    </source>
</evidence>
<dbReference type="KEGG" id="pfm:Pyrfu_0039"/>
<dbReference type="eggNOG" id="arCOG04211">
    <property type="taxonomic scope" value="Archaea"/>
</dbReference>